<evidence type="ECO:0000313" key="4">
    <source>
        <dbReference type="Proteomes" id="UP001203852"/>
    </source>
</evidence>
<organism evidence="3 4">
    <name type="scientific">Exophiala viscosa</name>
    <dbReference type="NCBI Taxonomy" id="2486360"/>
    <lineage>
        <taxon>Eukaryota</taxon>
        <taxon>Fungi</taxon>
        <taxon>Dikarya</taxon>
        <taxon>Ascomycota</taxon>
        <taxon>Pezizomycotina</taxon>
        <taxon>Eurotiomycetes</taxon>
        <taxon>Chaetothyriomycetidae</taxon>
        <taxon>Chaetothyriales</taxon>
        <taxon>Herpotrichiellaceae</taxon>
        <taxon>Exophiala</taxon>
    </lineage>
</organism>
<dbReference type="Pfam" id="PF06985">
    <property type="entry name" value="HET"/>
    <property type="match status" value="1"/>
</dbReference>
<evidence type="ECO:0000259" key="2">
    <source>
        <dbReference type="Pfam" id="PF06985"/>
    </source>
</evidence>
<protein>
    <submittedName>
        <fullName evidence="3">Heterokaryon incompatibility protein-domain-containing protein</fullName>
    </submittedName>
</protein>
<accession>A0AAN6IIS8</accession>
<keyword evidence="4" id="KW-1185">Reference proteome</keyword>
<evidence type="ECO:0000313" key="3">
    <source>
        <dbReference type="EMBL" id="KAI1618996.1"/>
    </source>
</evidence>
<dbReference type="Pfam" id="PF26639">
    <property type="entry name" value="Het-6_barrel"/>
    <property type="match status" value="1"/>
</dbReference>
<dbReference type="InterPro" id="IPR052895">
    <property type="entry name" value="HetReg/Transcr_Mod"/>
</dbReference>
<dbReference type="PANTHER" id="PTHR24148:SF64">
    <property type="entry name" value="HETEROKARYON INCOMPATIBILITY DOMAIN-CONTAINING PROTEIN"/>
    <property type="match status" value="1"/>
</dbReference>
<dbReference type="InterPro" id="IPR010730">
    <property type="entry name" value="HET"/>
</dbReference>
<sequence>MQADVNSSDQYDFPELPSQNAFRVLYLEKSPGDGPLRYTLHDRDYEQMKNHFVAVSYVCGDTTDLIPSICNGKLHHIYHNLDSALRRVRKHYTDYPQPYAIWADGICINQRNVAEKMDQIAKMWRVFRNCAQVVVCLGPSCDNADLALGLFCKSAQEFEDLHTRSKGPPSQPHGQDLQMTVGENEIRAAFQFFSCAWFSRTWVVQEVNLWTDVRTSPIVLWGDYCINWGLLVRAHYMMTTRQLYAENQKIKAGTLIRTSAPVQGAEKPQAGPRSEGKRELLVSHYEPYEKLYERIARIIIDEASSILLLTHAGISRPRSTALPSWVPDWSHFPIWEPLEPKTEAAAQPTSAKLEELNEDGLLQVDCFFLDSVCMYAACCIGEFGEGQQRQDSGVDTIQDRSEYITAVLQCFGHCFRGYPTGEHPLEVFARTLVGNSPDVDRIDTSTDGLRFSLAAATMTCRDREARCLCPKEYRPNRGPGFDDETASHHFDENIPSSTHGAGPLDLHPKILALPAWYRPPRSEKGPEDFAENVESNRRYMDKAFDGDLYREIVQRHGQCRRFFASGRRYMGMGPAGLRRGDLVVLLKGCNLPFVLRVDKGAARNKCICHPRVFKLIGEAYVHGLSANEPLNNWQDFTNGESSTSRLPECAEAKSTESESDGPWVKVYLS</sequence>
<dbReference type="Proteomes" id="UP001203852">
    <property type="component" value="Unassembled WGS sequence"/>
</dbReference>
<feature type="region of interest" description="Disordered" evidence="1">
    <location>
        <begin position="642"/>
        <end position="661"/>
    </location>
</feature>
<evidence type="ECO:0000256" key="1">
    <source>
        <dbReference type="SAM" id="MobiDB-lite"/>
    </source>
</evidence>
<name>A0AAN6IIS8_9EURO</name>
<feature type="domain" description="Heterokaryon incompatibility" evidence="2">
    <location>
        <begin position="52"/>
        <end position="206"/>
    </location>
</feature>
<proteinExistence type="predicted"/>
<gene>
    <name evidence="3" type="ORF">EDD36DRAFT_481033</name>
</gene>
<dbReference type="PANTHER" id="PTHR24148">
    <property type="entry name" value="ANKYRIN REPEAT DOMAIN-CONTAINING PROTEIN 39 HOMOLOG-RELATED"/>
    <property type="match status" value="1"/>
</dbReference>
<comment type="caution">
    <text evidence="3">The sequence shown here is derived from an EMBL/GenBank/DDBJ whole genome shotgun (WGS) entry which is preliminary data.</text>
</comment>
<reference evidence="3" key="1">
    <citation type="journal article" date="2022" name="bioRxiv">
        <title>Deciphering the potential niche of two novel black yeast fungi from a biological soil crust based on their genomes, phenotypes, and melanin regulation.</title>
        <authorList>
            <consortium name="DOE Joint Genome Institute"/>
            <person name="Carr E.C."/>
            <person name="Barton Q."/>
            <person name="Grambo S."/>
            <person name="Sullivan M."/>
            <person name="Renfro C.M."/>
            <person name="Kuo A."/>
            <person name="Pangilinan J."/>
            <person name="Lipzen A."/>
            <person name="Keymanesh K."/>
            <person name="Savage E."/>
            <person name="Barry K."/>
            <person name="Grigoriev I.V."/>
            <person name="Riekhof W.R."/>
            <person name="Harris S.S."/>
        </authorList>
    </citation>
    <scope>NUCLEOTIDE SEQUENCE</scope>
    <source>
        <strain evidence="3">JF 03-4F</strain>
    </source>
</reference>
<dbReference type="EMBL" id="MU404350">
    <property type="protein sequence ID" value="KAI1618996.1"/>
    <property type="molecule type" value="Genomic_DNA"/>
</dbReference>
<dbReference type="AlphaFoldDB" id="A0AAN6IIS8"/>